<keyword evidence="4 5" id="KW-0472">Membrane</keyword>
<dbReference type="InterPro" id="IPR000620">
    <property type="entry name" value="EamA_dom"/>
</dbReference>
<dbReference type="KEGG" id="lto:RGQ30_08730"/>
<evidence type="ECO:0000256" key="4">
    <source>
        <dbReference type="ARBA" id="ARBA00023136"/>
    </source>
</evidence>
<dbReference type="EMBL" id="AP028947">
    <property type="protein sequence ID" value="BET25372.1"/>
    <property type="molecule type" value="Genomic_DNA"/>
</dbReference>
<sequence>MACLCFGTMGLMVKLAGTQATLGEIILFRGLVPLLGIAIWALLKGLSLKSPVAHLHLRRNVAGIVAMWCGFYATTQLPLATATTLMYTSPLFIALILWIGFGQSRNRIEIAAIGVGFVGVLAVLQPVLANNELPVALIGLSAGAVSAVAYLQLKSLGQAREPEWRTVLYFAGTATVTSAIYLTAFGEFAVLTNSTPDWTLLWLLGLGVFGGAGNLALTRSFGSGSTWLSASLQYCTILVSTFYGIVVLGDLPSSTTWLGVAMIIACGGLSSYATHQRKKVEIPSA</sequence>
<keyword evidence="8" id="KW-1185">Reference proteome</keyword>
<keyword evidence="3 5" id="KW-1133">Transmembrane helix</keyword>
<dbReference type="PANTHER" id="PTHR22911">
    <property type="entry name" value="ACYL-MALONYL CONDENSING ENZYME-RELATED"/>
    <property type="match status" value="1"/>
</dbReference>
<dbReference type="GO" id="GO:0016020">
    <property type="term" value="C:membrane"/>
    <property type="evidence" value="ECO:0007669"/>
    <property type="project" value="UniProtKB-SubCell"/>
</dbReference>
<evidence type="ECO:0000313" key="8">
    <source>
        <dbReference type="Proteomes" id="UP001329151"/>
    </source>
</evidence>
<evidence type="ECO:0000256" key="2">
    <source>
        <dbReference type="ARBA" id="ARBA00022692"/>
    </source>
</evidence>
<name>A0AA86JJ55_9BURK</name>
<feature type="transmembrane region" description="Helical" evidence="5">
    <location>
        <begin position="133"/>
        <end position="153"/>
    </location>
</feature>
<feature type="domain" description="EamA" evidence="6">
    <location>
        <begin position="136"/>
        <end position="265"/>
    </location>
</feature>
<proteinExistence type="predicted"/>
<feature type="transmembrane region" description="Helical" evidence="5">
    <location>
        <begin position="26"/>
        <end position="43"/>
    </location>
</feature>
<feature type="transmembrane region" description="Helical" evidence="5">
    <location>
        <begin position="108"/>
        <end position="127"/>
    </location>
</feature>
<keyword evidence="2 5" id="KW-0812">Transmembrane</keyword>
<reference evidence="7 8" key="1">
    <citation type="submission" date="2023-10" db="EMBL/GenBank/DDBJ databases">
        <title>Complete Genome Sequence of Limnobacter thiooxidans CS-K2T, Isolated from freshwater lake sediments in Bavaria, Germany.</title>
        <authorList>
            <person name="Naruki M."/>
            <person name="Watanabe A."/>
            <person name="Warashina T."/>
            <person name="Morita T."/>
            <person name="Arakawa K."/>
        </authorList>
    </citation>
    <scope>NUCLEOTIDE SEQUENCE [LARGE SCALE GENOMIC DNA]</scope>
    <source>
        <strain evidence="7 8">CS-K2</strain>
    </source>
</reference>
<dbReference type="Pfam" id="PF00892">
    <property type="entry name" value="EamA"/>
    <property type="match status" value="2"/>
</dbReference>
<evidence type="ECO:0000256" key="3">
    <source>
        <dbReference type="ARBA" id="ARBA00022989"/>
    </source>
</evidence>
<feature type="transmembrane region" description="Helical" evidence="5">
    <location>
        <begin position="79"/>
        <end position="101"/>
    </location>
</feature>
<feature type="domain" description="EamA" evidence="6">
    <location>
        <begin position="2"/>
        <end position="124"/>
    </location>
</feature>
<dbReference type="SUPFAM" id="SSF103481">
    <property type="entry name" value="Multidrug resistance efflux transporter EmrE"/>
    <property type="match status" value="2"/>
</dbReference>
<feature type="transmembrane region" description="Helical" evidence="5">
    <location>
        <begin position="229"/>
        <end position="249"/>
    </location>
</feature>
<protein>
    <submittedName>
        <fullName evidence="7">DMT family transporter</fullName>
    </submittedName>
</protein>
<accession>A0AA86JJ55</accession>
<organism evidence="7 8">
    <name type="scientific">Limnobacter thiooxidans</name>
    <dbReference type="NCBI Taxonomy" id="131080"/>
    <lineage>
        <taxon>Bacteria</taxon>
        <taxon>Pseudomonadati</taxon>
        <taxon>Pseudomonadota</taxon>
        <taxon>Betaproteobacteria</taxon>
        <taxon>Burkholderiales</taxon>
        <taxon>Burkholderiaceae</taxon>
        <taxon>Limnobacter</taxon>
    </lineage>
</organism>
<evidence type="ECO:0000256" key="1">
    <source>
        <dbReference type="ARBA" id="ARBA00004141"/>
    </source>
</evidence>
<dbReference type="PANTHER" id="PTHR22911:SF6">
    <property type="entry name" value="SOLUTE CARRIER FAMILY 35 MEMBER G1"/>
    <property type="match status" value="1"/>
</dbReference>
<comment type="subcellular location">
    <subcellularLocation>
        <location evidence="1">Membrane</location>
        <topology evidence="1">Multi-pass membrane protein</topology>
    </subcellularLocation>
</comment>
<evidence type="ECO:0000256" key="5">
    <source>
        <dbReference type="SAM" id="Phobius"/>
    </source>
</evidence>
<feature type="transmembrane region" description="Helical" evidence="5">
    <location>
        <begin position="255"/>
        <end position="274"/>
    </location>
</feature>
<evidence type="ECO:0000259" key="6">
    <source>
        <dbReference type="Pfam" id="PF00892"/>
    </source>
</evidence>
<feature type="transmembrane region" description="Helical" evidence="5">
    <location>
        <begin position="198"/>
        <end position="217"/>
    </location>
</feature>
<dbReference type="AlphaFoldDB" id="A0AA86JJ55"/>
<dbReference type="Proteomes" id="UP001329151">
    <property type="component" value="Chromosome"/>
</dbReference>
<gene>
    <name evidence="7" type="ORF">RGQ30_08730</name>
</gene>
<feature type="transmembrane region" description="Helical" evidence="5">
    <location>
        <begin position="165"/>
        <end position="186"/>
    </location>
</feature>
<evidence type="ECO:0000313" key="7">
    <source>
        <dbReference type="EMBL" id="BET25372.1"/>
    </source>
</evidence>
<dbReference type="InterPro" id="IPR037185">
    <property type="entry name" value="EmrE-like"/>
</dbReference>